<evidence type="ECO:0000313" key="5">
    <source>
        <dbReference type="EMBL" id="AXR79063.1"/>
    </source>
</evidence>
<protein>
    <submittedName>
        <fullName evidence="5">ABC-type branched-chain amino acid transport system, ATPase component</fullName>
    </submittedName>
    <submittedName>
        <fullName evidence="6">Branched-chain amino acid transport ATP-binding protein LivG</fullName>
    </submittedName>
</protein>
<dbReference type="KEGG" id="nag:AArcMg_0840"/>
<dbReference type="CDD" id="cd03219">
    <property type="entry name" value="ABC_Mj1267_LivG_branched"/>
    <property type="match status" value="1"/>
</dbReference>
<dbReference type="GO" id="GO:0016887">
    <property type="term" value="F:ATP hydrolysis activity"/>
    <property type="evidence" value="ECO:0007669"/>
    <property type="project" value="InterPro"/>
</dbReference>
<evidence type="ECO:0000313" key="8">
    <source>
        <dbReference type="Proteomes" id="UP000258707"/>
    </source>
</evidence>
<dbReference type="RefSeq" id="WP_117365064.1">
    <property type="nucleotide sequence ID" value="NZ_CP024047.1"/>
</dbReference>
<dbReference type="InterPro" id="IPR003439">
    <property type="entry name" value="ABC_transporter-like_ATP-bd"/>
</dbReference>
<dbReference type="EMBL" id="CP024047">
    <property type="protein sequence ID" value="AXR79063.1"/>
    <property type="molecule type" value="Genomic_DNA"/>
</dbReference>
<organism evidence="6 7">
    <name type="scientific">Natrarchaeobaculum sulfurireducens</name>
    <dbReference type="NCBI Taxonomy" id="2044521"/>
    <lineage>
        <taxon>Archaea</taxon>
        <taxon>Methanobacteriati</taxon>
        <taxon>Methanobacteriota</taxon>
        <taxon>Stenosarchaea group</taxon>
        <taxon>Halobacteria</taxon>
        <taxon>Halobacteriales</taxon>
        <taxon>Natrialbaceae</taxon>
        <taxon>Natrarchaeobaculum</taxon>
    </lineage>
</organism>
<keyword evidence="2" id="KW-0547">Nucleotide-binding</keyword>
<dbReference type="PANTHER" id="PTHR45772">
    <property type="entry name" value="CONSERVED COMPONENT OF ABC TRANSPORTER FOR NATURAL AMINO ACIDS-RELATED"/>
    <property type="match status" value="1"/>
</dbReference>
<dbReference type="GO" id="GO:0005886">
    <property type="term" value="C:plasma membrane"/>
    <property type="evidence" value="ECO:0007669"/>
    <property type="project" value="TreeGrafter"/>
</dbReference>
<dbReference type="Gene3D" id="3.40.50.300">
    <property type="entry name" value="P-loop containing nucleotide triphosphate hydrolases"/>
    <property type="match status" value="1"/>
</dbReference>
<reference evidence="6" key="3">
    <citation type="journal article" date="2019" name="Int. J. Syst. Evol. Microbiol.">
        <title>Natronolimnobius sulfurireducens sp. nov. and Halalkaliarchaeum desulfuricum gen. nov., sp. nov., the first sulfur-respiring alkaliphilic haloarchaea from hypersaline alkaline lakes.</title>
        <authorList>
            <person name="Sorokin D.Y."/>
            <person name="Yakimov M."/>
            <person name="Messina E."/>
            <person name="Merkel A.Y."/>
            <person name="Bale N.J."/>
            <person name="Sinninghe Damste J.S."/>
        </authorList>
    </citation>
    <scope>NUCLEOTIDE SEQUENCE</scope>
    <source>
        <strain evidence="6">AArc-Mg</strain>
        <strain evidence="5">AArc1</strain>
    </source>
</reference>
<dbReference type="SMART" id="SM00382">
    <property type="entry name" value="AAA"/>
    <property type="match status" value="1"/>
</dbReference>
<dbReference type="GO" id="GO:0005524">
    <property type="term" value="F:ATP binding"/>
    <property type="evidence" value="ECO:0007669"/>
    <property type="project" value="UniProtKB-KW"/>
</dbReference>
<keyword evidence="1" id="KW-0813">Transport</keyword>
<dbReference type="KEGG" id="nan:AArc1_2751"/>
<reference evidence="8" key="1">
    <citation type="submission" date="2017-10" db="EMBL/GenBank/DDBJ databases">
        <title>Phenotypic and genomic properties of facultatively anaerobic sulfur-reducing natronoarchaea from hypersaline soda lakes.</title>
        <authorList>
            <person name="Sorokin D.Y."/>
            <person name="Kublanov I.V."/>
            <person name="Roman P."/>
            <person name="Sinninghe Damste J.S."/>
            <person name="Golyshin P.N."/>
            <person name="Rojo D."/>
            <person name="Ciordia S."/>
            <person name="Mena Md.C."/>
            <person name="Ferrer M."/>
            <person name="Messina E."/>
            <person name="Smedile F."/>
            <person name="La Spada G."/>
            <person name="La Cono V."/>
            <person name="Yakimov M.M."/>
        </authorList>
    </citation>
    <scope>NUCLEOTIDE SEQUENCE [LARGE SCALE GENOMIC DNA]</scope>
    <source>
        <strain evidence="8">AArc1</strain>
    </source>
</reference>
<accession>A0A346PHR8</accession>
<dbReference type="OrthoDB" id="44250at2157"/>
<dbReference type="PANTHER" id="PTHR45772:SF2">
    <property type="entry name" value="ABC TRANSPORTER ATP-BINDING PROTEIN"/>
    <property type="match status" value="1"/>
</dbReference>
<accession>A0A346PMW6</accession>
<sequence length="243" mass="26440">MSFFELDGLTKRFGGLVAVDDLSLSVDRGEIVGLIGPNGSGKSTVFNCTMSRYTVSDGSIHFDGDEITDLKTHEVVENGLARVSQESNPIDAMTVGANIKLFTLPNSVTSIRGGASDDEIFNYAARLDLEDKLHEQPDELPHADVRRLEVAKALATDPEMMLLDEPFAGMNQQEIDGLVEKFEELRDAGMTMIVVDHNMGGLMRLVDRVVVIHNGTKIAAGDPEAIAENDQVRRAYLGSSEAM</sequence>
<dbReference type="InterPro" id="IPR003593">
    <property type="entry name" value="AAA+_ATPase"/>
</dbReference>
<dbReference type="Pfam" id="PF00005">
    <property type="entry name" value="ABC_tran"/>
    <property type="match status" value="1"/>
</dbReference>
<dbReference type="SUPFAM" id="SSF52540">
    <property type="entry name" value="P-loop containing nucleoside triphosphate hydrolases"/>
    <property type="match status" value="1"/>
</dbReference>
<dbReference type="EMBL" id="CP027033">
    <property type="protein sequence ID" value="AXR80861.1"/>
    <property type="molecule type" value="Genomic_DNA"/>
</dbReference>
<dbReference type="GeneID" id="37641333"/>
<dbReference type="InterPro" id="IPR027417">
    <property type="entry name" value="P-loop_NTPase"/>
</dbReference>
<reference evidence="7" key="2">
    <citation type="submission" date="2018-02" db="EMBL/GenBank/DDBJ databases">
        <title>Phenotypic and genomic properties of facultatively anaerobic sulfur-reducing natronoarchaea from hypersaline soda lakes.</title>
        <authorList>
            <person name="Sorokin D.Y."/>
            <person name="Kublanov I.V."/>
            <person name="Roman P."/>
            <person name="Sinninghe Damste J.S."/>
            <person name="Golyshin P.N."/>
            <person name="Rojo D."/>
            <person name="Ciordia S."/>
            <person name="Mena M.D.C."/>
            <person name="Ferrer M."/>
            <person name="Messina E."/>
            <person name="Smedile F."/>
            <person name="La Spada G."/>
            <person name="La Cono V."/>
            <person name="Yakimov M.M."/>
        </authorList>
    </citation>
    <scope>NUCLEOTIDE SEQUENCE [LARGE SCALE GENOMIC DNA]</scope>
    <source>
        <strain evidence="7">AArc-Mg</strain>
    </source>
</reference>
<dbReference type="InterPro" id="IPR032823">
    <property type="entry name" value="BCA_ABC_TP_C"/>
</dbReference>
<evidence type="ECO:0000259" key="4">
    <source>
        <dbReference type="PROSITE" id="PS50893"/>
    </source>
</evidence>
<evidence type="ECO:0000256" key="2">
    <source>
        <dbReference type="ARBA" id="ARBA00022741"/>
    </source>
</evidence>
<dbReference type="Proteomes" id="UP000258613">
    <property type="component" value="Chromosome"/>
</dbReference>
<keyword evidence="7" id="KW-1185">Reference proteome</keyword>
<dbReference type="InterPro" id="IPR051120">
    <property type="entry name" value="ABC_AA/LPS_Transport"/>
</dbReference>
<feature type="domain" description="ABC transporter" evidence="4">
    <location>
        <begin position="4"/>
        <end position="239"/>
    </location>
</feature>
<keyword evidence="3 6" id="KW-0067">ATP-binding</keyword>
<evidence type="ECO:0000256" key="1">
    <source>
        <dbReference type="ARBA" id="ARBA00022448"/>
    </source>
</evidence>
<dbReference type="Proteomes" id="UP000258707">
    <property type="component" value="Chromosome"/>
</dbReference>
<name>A0A346PMW6_9EURY</name>
<dbReference type="PROSITE" id="PS50893">
    <property type="entry name" value="ABC_TRANSPORTER_2"/>
    <property type="match status" value="1"/>
</dbReference>
<dbReference type="AlphaFoldDB" id="A0A346PMW6"/>
<gene>
    <name evidence="5" type="ORF">AArc1_2751</name>
    <name evidence="6" type="ORF">AArcMg_0840</name>
</gene>
<evidence type="ECO:0000313" key="6">
    <source>
        <dbReference type="EMBL" id="AXR80861.1"/>
    </source>
</evidence>
<evidence type="ECO:0000256" key="3">
    <source>
        <dbReference type="ARBA" id="ARBA00022840"/>
    </source>
</evidence>
<proteinExistence type="predicted"/>
<dbReference type="Pfam" id="PF12399">
    <property type="entry name" value="BCA_ABC_TP_C"/>
    <property type="match status" value="1"/>
</dbReference>
<evidence type="ECO:0000313" key="7">
    <source>
        <dbReference type="Proteomes" id="UP000258613"/>
    </source>
</evidence>